<keyword evidence="4" id="KW-0573">Peptidoglycan synthesis</keyword>
<evidence type="ECO:0000256" key="1">
    <source>
        <dbReference type="ARBA" id="ARBA00009943"/>
    </source>
</evidence>
<dbReference type="PANTHER" id="PTHR36174:SF1">
    <property type="entry name" value="LIPID II:GLYCINE GLYCYLTRANSFERASE"/>
    <property type="match status" value="1"/>
</dbReference>
<dbReference type="AlphaFoldDB" id="A0A2T4TZY3"/>
<evidence type="ECO:0000259" key="7">
    <source>
        <dbReference type="Pfam" id="PF13480"/>
    </source>
</evidence>
<sequence>MQNYQVVDCHADSIDNWNAFVQKNNGNYCHLYHWRDVIRNSYGLMTFYLAIVRESEWVGILPLALVPGVGGRSAVSVPYCNYGGLLVANDSDPVLVMKAALSFLTDKGIHRVEVRELCHPGDVFSSEEVTLILELPDSRDLFWKMIGDKVRNQVRKAEKAGLEVQWGREQAPDLYEVYADNMGRLGTPVHPRAFVDEILSSFGDDADVLTVRLQGRAIAAMLVLKFGDTWIDPIASSLVEFRHLNPNMILYWEALQRAMAAGMRRFDFGRSKRDSGTYKFKQQWGATEVPLNYHSYEKGVRVSSASTDLYRGNKAVMFARVWSVLPGRIQRILGPKIRRYIP</sequence>
<evidence type="ECO:0000256" key="2">
    <source>
        <dbReference type="ARBA" id="ARBA00022679"/>
    </source>
</evidence>
<evidence type="ECO:0000313" key="9">
    <source>
        <dbReference type="Proteomes" id="UP000241436"/>
    </source>
</evidence>
<proteinExistence type="inferred from homology"/>
<comment type="caution">
    <text evidence="8">The sequence shown here is derived from an EMBL/GenBank/DDBJ whole genome shotgun (WGS) entry which is preliminary data.</text>
</comment>
<feature type="domain" description="BioF2-like acetyltransferase" evidence="7">
    <location>
        <begin position="149"/>
        <end position="281"/>
    </location>
</feature>
<evidence type="ECO:0000256" key="6">
    <source>
        <dbReference type="ARBA" id="ARBA00023316"/>
    </source>
</evidence>
<accession>A0A2T4TZY3</accession>
<dbReference type="InterPro" id="IPR038740">
    <property type="entry name" value="BioF2-like_GNAT_dom"/>
</dbReference>
<dbReference type="GO" id="GO:0008360">
    <property type="term" value="P:regulation of cell shape"/>
    <property type="evidence" value="ECO:0007669"/>
    <property type="project" value="UniProtKB-KW"/>
</dbReference>
<protein>
    <submittedName>
        <fullName evidence="8">FemAB-like protein</fullName>
    </submittedName>
</protein>
<dbReference type="InterPro" id="IPR003447">
    <property type="entry name" value="FEMABX"/>
</dbReference>
<reference evidence="8 9" key="1">
    <citation type="submission" date="2017-09" db="EMBL/GenBank/DDBJ databases">
        <title>Bloom of a denitrifying methanotroph, Candidatus Methylomirabilis limnetica, in a deep stratified lake.</title>
        <authorList>
            <person name="Graf J.S."/>
            <person name="Marchant H.K."/>
            <person name="Tienken D."/>
            <person name="Hach P.F."/>
            <person name="Brand A."/>
            <person name="Schubert C.J."/>
            <person name="Kuypers M.M."/>
            <person name="Milucka J."/>
        </authorList>
    </citation>
    <scope>NUCLEOTIDE SEQUENCE [LARGE SCALE GENOMIC DNA]</scope>
    <source>
        <strain evidence="8 9">Zug</strain>
    </source>
</reference>
<dbReference type="GO" id="GO:0071555">
    <property type="term" value="P:cell wall organization"/>
    <property type="evidence" value="ECO:0007669"/>
    <property type="project" value="UniProtKB-KW"/>
</dbReference>
<dbReference type="EMBL" id="NVQC01000013">
    <property type="protein sequence ID" value="PTL36680.1"/>
    <property type="molecule type" value="Genomic_DNA"/>
</dbReference>
<evidence type="ECO:0000313" key="8">
    <source>
        <dbReference type="EMBL" id="PTL36680.1"/>
    </source>
</evidence>
<keyword evidence="5" id="KW-0012">Acyltransferase</keyword>
<keyword evidence="2" id="KW-0808">Transferase</keyword>
<dbReference type="InterPro" id="IPR017469">
    <property type="entry name" value="PEP-CTERM_FemAB-rel"/>
</dbReference>
<organism evidence="8 9">
    <name type="scientific">Candidatus Methylomirabilis limnetica</name>
    <dbReference type="NCBI Taxonomy" id="2033718"/>
    <lineage>
        <taxon>Bacteria</taxon>
        <taxon>Candidatus Methylomirabilota</taxon>
        <taxon>Candidatus Methylomirabilia</taxon>
        <taxon>Candidatus Methylomirabilales</taxon>
        <taxon>Candidatus Methylomirabilaceae</taxon>
        <taxon>Candidatus Methylomirabilis</taxon>
    </lineage>
</organism>
<gene>
    <name evidence="8" type="ORF">CLG94_03090</name>
</gene>
<dbReference type="RefSeq" id="WP_107561433.1">
    <property type="nucleotide sequence ID" value="NZ_NVQC01000013.1"/>
</dbReference>
<dbReference type="Proteomes" id="UP000241436">
    <property type="component" value="Unassembled WGS sequence"/>
</dbReference>
<keyword evidence="6" id="KW-0961">Cell wall biogenesis/degradation</keyword>
<evidence type="ECO:0000256" key="4">
    <source>
        <dbReference type="ARBA" id="ARBA00022984"/>
    </source>
</evidence>
<dbReference type="NCBIfam" id="TIGR03019">
    <property type="entry name" value="pepcterm_femAB"/>
    <property type="match status" value="1"/>
</dbReference>
<dbReference type="Pfam" id="PF13480">
    <property type="entry name" value="Acetyltransf_6"/>
    <property type="match status" value="1"/>
</dbReference>
<evidence type="ECO:0000256" key="3">
    <source>
        <dbReference type="ARBA" id="ARBA00022960"/>
    </source>
</evidence>
<dbReference type="SUPFAM" id="SSF55729">
    <property type="entry name" value="Acyl-CoA N-acyltransferases (Nat)"/>
    <property type="match status" value="1"/>
</dbReference>
<reference evidence="9" key="2">
    <citation type="journal article" date="2018" name="Environ. Microbiol.">
        <title>Bloom of a denitrifying methanotroph, 'Candidatus Methylomirabilis limnetica', in a deep stratified lake.</title>
        <authorList>
            <person name="Graf J.S."/>
            <person name="Mayr M.J."/>
            <person name="Marchant H.K."/>
            <person name="Tienken D."/>
            <person name="Hach P.F."/>
            <person name="Brand A."/>
            <person name="Schubert C.J."/>
            <person name="Kuypers M.M."/>
            <person name="Milucka J."/>
        </authorList>
    </citation>
    <scope>NUCLEOTIDE SEQUENCE [LARGE SCALE GENOMIC DNA]</scope>
    <source>
        <strain evidence="9">Zug</strain>
    </source>
</reference>
<evidence type="ECO:0000256" key="5">
    <source>
        <dbReference type="ARBA" id="ARBA00023315"/>
    </source>
</evidence>
<dbReference type="PANTHER" id="PTHR36174">
    <property type="entry name" value="LIPID II:GLYCINE GLYCYLTRANSFERASE"/>
    <property type="match status" value="1"/>
</dbReference>
<keyword evidence="9" id="KW-1185">Reference proteome</keyword>
<dbReference type="PROSITE" id="PS51191">
    <property type="entry name" value="FEMABX"/>
    <property type="match status" value="1"/>
</dbReference>
<dbReference type="InterPro" id="IPR050644">
    <property type="entry name" value="PG_Glycine_Bridge_Synth"/>
</dbReference>
<comment type="similarity">
    <text evidence="1">Belongs to the FemABX family.</text>
</comment>
<keyword evidence="3" id="KW-0133">Cell shape</keyword>
<dbReference type="GO" id="GO:0009252">
    <property type="term" value="P:peptidoglycan biosynthetic process"/>
    <property type="evidence" value="ECO:0007669"/>
    <property type="project" value="UniProtKB-KW"/>
</dbReference>
<name>A0A2T4TZY3_9BACT</name>
<dbReference type="Gene3D" id="3.40.630.30">
    <property type="match status" value="1"/>
</dbReference>
<dbReference type="GO" id="GO:0016755">
    <property type="term" value="F:aminoacyltransferase activity"/>
    <property type="evidence" value="ECO:0007669"/>
    <property type="project" value="InterPro"/>
</dbReference>
<dbReference type="InterPro" id="IPR016181">
    <property type="entry name" value="Acyl_CoA_acyltransferase"/>
</dbReference>
<dbReference type="OrthoDB" id="9773932at2"/>